<evidence type="ECO:0000313" key="2">
    <source>
        <dbReference type="Proteomes" id="UP001197974"/>
    </source>
</evidence>
<dbReference type="EMBL" id="CP129013">
    <property type="protein sequence ID" value="WLR44054.1"/>
    <property type="molecule type" value="Genomic_DNA"/>
</dbReference>
<accession>A0ABY9JZ49</accession>
<gene>
    <name evidence="1" type="ORF">LC087_08140</name>
</gene>
<dbReference type="Proteomes" id="UP001197974">
    <property type="component" value="Chromosome"/>
</dbReference>
<dbReference type="SUPFAM" id="SSF53448">
    <property type="entry name" value="Nucleotide-diphospho-sugar transferases"/>
    <property type="match status" value="1"/>
</dbReference>
<reference evidence="1 2" key="1">
    <citation type="submission" date="2023-06" db="EMBL/GenBank/DDBJ databases">
        <title>Five Gram-positive bacteria isolated from mangrove sediments in Shenzhen, Guangdong, China.</title>
        <authorList>
            <person name="Yu S."/>
            <person name="Zheng W."/>
            <person name="Huang Y."/>
        </authorList>
    </citation>
    <scope>NUCLEOTIDE SEQUENCE [LARGE SCALE GENOMIC DNA]</scope>
    <source>
        <strain evidence="1 2">SaN35-3</strain>
    </source>
</reference>
<protein>
    <recommendedName>
        <fullName evidence="3">Glycosyltransferase 2-like domain-containing protein</fullName>
    </recommendedName>
</protein>
<organism evidence="1 2">
    <name type="scientific">Bacillus carboniphilus</name>
    <dbReference type="NCBI Taxonomy" id="86663"/>
    <lineage>
        <taxon>Bacteria</taxon>
        <taxon>Bacillati</taxon>
        <taxon>Bacillota</taxon>
        <taxon>Bacilli</taxon>
        <taxon>Bacillales</taxon>
        <taxon>Bacillaceae</taxon>
        <taxon>Bacillus</taxon>
    </lineage>
</organism>
<name>A0ABY9JZ49_9BACI</name>
<evidence type="ECO:0008006" key="3">
    <source>
        <dbReference type="Google" id="ProtNLM"/>
    </source>
</evidence>
<proteinExistence type="predicted"/>
<sequence>MTIKLSILIPSISDHLTELDHLIKKLQKQTANQPVEILAFIDNKKRTTDSKRDSLKEEAKGDFIIFIEDHTEISSNYVDELLSTLEKNSTNDFVNKGIIKK</sequence>
<dbReference type="InterPro" id="IPR029044">
    <property type="entry name" value="Nucleotide-diphossugar_trans"/>
</dbReference>
<dbReference type="RefSeq" id="WP_226542104.1">
    <property type="nucleotide sequence ID" value="NZ_CP129013.1"/>
</dbReference>
<evidence type="ECO:0000313" key="1">
    <source>
        <dbReference type="EMBL" id="WLR44054.1"/>
    </source>
</evidence>
<keyword evidence="2" id="KW-1185">Reference proteome</keyword>